<comment type="caution">
    <text evidence="1">The sequence shown here is derived from an EMBL/GenBank/DDBJ whole genome shotgun (WGS) entry which is preliminary data.</text>
</comment>
<feature type="non-terminal residue" evidence="1">
    <location>
        <position position="1"/>
    </location>
</feature>
<accession>A0A699KBJ2</accession>
<dbReference type="AlphaFoldDB" id="A0A699KBJ2"/>
<dbReference type="EMBL" id="BKCJ010496240">
    <property type="protein sequence ID" value="GFA83099.1"/>
    <property type="molecule type" value="Genomic_DNA"/>
</dbReference>
<proteinExistence type="predicted"/>
<name>A0A699KBJ2_TANCI</name>
<evidence type="ECO:0000313" key="1">
    <source>
        <dbReference type="EMBL" id="GFA83099.1"/>
    </source>
</evidence>
<organism evidence="1">
    <name type="scientific">Tanacetum cinerariifolium</name>
    <name type="common">Dalmatian daisy</name>
    <name type="synonym">Chrysanthemum cinerariifolium</name>
    <dbReference type="NCBI Taxonomy" id="118510"/>
    <lineage>
        <taxon>Eukaryota</taxon>
        <taxon>Viridiplantae</taxon>
        <taxon>Streptophyta</taxon>
        <taxon>Embryophyta</taxon>
        <taxon>Tracheophyta</taxon>
        <taxon>Spermatophyta</taxon>
        <taxon>Magnoliopsida</taxon>
        <taxon>eudicotyledons</taxon>
        <taxon>Gunneridae</taxon>
        <taxon>Pentapetalae</taxon>
        <taxon>asterids</taxon>
        <taxon>campanulids</taxon>
        <taxon>Asterales</taxon>
        <taxon>Asteraceae</taxon>
        <taxon>Asteroideae</taxon>
        <taxon>Anthemideae</taxon>
        <taxon>Anthemidinae</taxon>
        <taxon>Tanacetum</taxon>
    </lineage>
</organism>
<reference evidence="1" key="1">
    <citation type="journal article" date="2019" name="Sci. Rep.">
        <title>Draft genome of Tanacetum cinerariifolium, the natural source of mosquito coil.</title>
        <authorList>
            <person name="Yamashiro T."/>
            <person name="Shiraishi A."/>
            <person name="Satake H."/>
            <person name="Nakayama K."/>
        </authorList>
    </citation>
    <scope>NUCLEOTIDE SEQUENCE</scope>
</reference>
<sequence>SQKSVSIVGSTRASFVGGKKLTLSKLGSAPSGSRSFGTVRVATHPDRSILFLGSTPQEWLEGSLPDDFGFDPLGLG</sequence>
<protein>
    <submittedName>
        <fullName evidence="1">Chlorophyll a-b binding protein, chloroplastic</fullName>
    </submittedName>
</protein>
<gene>
    <name evidence="1" type="ORF">Tci_655071</name>
</gene>